<gene>
    <name evidence="1" type="ORF">ENR23_13165</name>
</gene>
<dbReference type="AlphaFoldDB" id="A0A832I3M6"/>
<protein>
    <recommendedName>
        <fullName evidence="2">DUF2007 domain-containing protein</fullName>
    </recommendedName>
</protein>
<accession>A0A832I3M6</accession>
<organism evidence="1">
    <name type="scientific">Eiseniibacteriota bacterium</name>
    <dbReference type="NCBI Taxonomy" id="2212470"/>
    <lineage>
        <taxon>Bacteria</taxon>
        <taxon>Candidatus Eiseniibacteriota</taxon>
    </lineage>
</organism>
<evidence type="ECO:0008006" key="2">
    <source>
        <dbReference type="Google" id="ProtNLM"/>
    </source>
</evidence>
<dbReference type="EMBL" id="DSQF01000026">
    <property type="protein sequence ID" value="HGZ44342.1"/>
    <property type="molecule type" value="Genomic_DNA"/>
</dbReference>
<proteinExistence type="predicted"/>
<comment type="caution">
    <text evidence="1">The sequence shown here is derived from an EMBL/GenBank/DDBJ whole genome shotgun (WGS) entry which is preliminary data.</text>
</comment>
<reference evidence="1" key="1">
    <citation type="journal article" date="2020" name="mSystems">
        <title>Genome- and Community-Level Interaction Insights into Carbon Utilization and Element Cycling Functions of Hydrothermarchaeota in Hydrothermal Sediment.</title>
        <authorList>
            <person name="Zhou Z."/>
            <person name="Liu Y."/>
            <person name="Xu W."/>
            <person name="Pan J."/>
            <person name="Luo Z.H."/>
            <person name="Li M."/>
        </authorList>
    </citation>
    <scope>NUCLEOTIDE SEQUENCE [LARGE SCALE GENOMIC DNA]</scope>
    <source>
        <strain evidence="1">SpSt-381</strain>
    </source>
</reference>
<sequence length="126" mass="12971">MKVRWCPECGTAYGDDVAACPSCRAVLADEPPPAEAGPVLIHRVPDPASGALLAGMLVQNGIHAVLRSATLPGYGSVGRDWSSSHWGEILAPAAEAAEARALIADYLAALERGGVVRDEDVEGAAP</sequence>
<evidence type="ECO:0000313" key="1">
    <source>
        <dbReference type="EMBL" id="HGZ44342.1"/>
    </source>
</evidence>
<name>A0A832I3M6_UNCEI</name>